<proteinExistence type="predicted"/>
<reference evidence="2" key="1">
    <citation type="submission" date="2023-07" db="EMBL/GenBank/DDBJ databases">
        <title>Whole genome shotgun sequence of Streptomyces cacaoi subsp. asoensis NBRC 13813.</title>
        <authorList>
            <person name="Komaki H."/>
            <person name="Tamura T."/>
        </authorList>
    </citation>
    <scope>NUCLEOTIDE SEQUENCE [LARGE SCALE GENOMIC DNA]</scope>
    <source>
        <strain evidence="2">NBRC 13813</strain>
    </source>
</reference>
<sequence length="90" mass="9427">MSHSRFSTPPFTTACRAPLAGCRGEALADTVHCTTPGTVVSCVAAAWKLQPLPRGLRATGRQTSCPVGADIVEVLLRTGPTLEAWPPIPC</sequence>
<keyword evidence="2" id="KW-1185">Reference proteome</keyword>
<gene>
    <name evidence="1" type="ORF">Saso_74860</name>
</gene>
<dbReference type="Proteomes" id="UP000649259">
    <property type="component" value="Unassembled WGS sequence"/>
</dbReference>
<evidence type="ECO:0000313" key="2">
    <source>
        <dbReference type="Proteomes" id="UP000649259"/>
    </source>
</evidence>
<evidence type="ECO:0000313" key="1">
    <source>
        <dbReference type="EMBL" id="GHI65836.1"/>
    </source>
</evidence>
<organism evidence="1 2">
    <name type="scientific">Streptomyces asoensis</name>
    <dbReference type="NCBI Taxonomy" id="249586"/>
    <lineage>
        <taxon>Bacteria</taxon>
        <taxon>Bacillati</taxon>
        <taxon>Actinomycetota</taxon>
        <taxon>Actinomycetes</taxon>
        <taxon>Kitasatosporales</taxon>
        <taxon>Streptomycetaceae</taxon>
        <taxon>Streptomyces</taxon>
    </lineage>
</organism>
<dbReference type="EMBL" id="BNEB01000006">
    <property type="protein sequence ID" value="GHI65836.1"/>
    <property type="molecule type" value="Genomic_DNA"/>
</dbReference>
<comment type="caution">
    <text evidence="1">The sequence shown here is derived from an EMBL/GenBank/DDBJ whole genome shotgun (WGS) entry which is preliminary data.</text>
</comment>
<protein>
    <submittedName>
        <fullName evidence="1">Uncharacterized protein</fullName>
    </submittedName>
</protein>
<accession>A0ABQ3SCI0</accession>
<name>A0ABQ3SCI0_9ACTN</name>